<sequence length="1147" mass="122302">MLSCFLTSLVRPKTATHGSKIGCWPSTPLRSLSLVTADPRESPTSPLKEPYSECNGNRRRRRRYLTCAMPLFRPMASFGNAFLSSASLCGSQAGDTKGQVDTERKRTHPGSPSFTSALSVLLEAHASSLLHVKPSRRARTPHRCTGSASRAQQQLLRRAEHEARKIFLRFRRVKRDKESEGQGDLETSPQNLSGGIVETLPDSSLKGRLRHAFTLFSASSALFRAGALRESSELSAAAGMVCEDALFRTREGELWRPLMLLQRESQALHVRAVAALSLSASMKRGDGRRDSKEEQVGVSEEAEARLEGILAVWRPLAPLIDDRKGGGGLCFGGGEGIQRRERDGTGRDRTRGAREELQKSYAARVSFGLLCLDGLSCLLSAAAADESLSGFQQNREGTCGEREGEEVRDGKEGYTNFGISPESDSEANKPRASHQISPRLLFPPSSALRPTSAASCLCECPMSFICGGVCEGTASSRIVPGLSGEDEALVWLQQGLVAFCRAASSVFSLHASSVSRREFKGSALKVQEPSLGGPPFFGNTEEGHPDKDDCSAFFDQQIMNGREECPQSSRLTSLSSAVCAISSLLPWSALESVEAVASVLLWRALATSLLASLPPADLNPAVREAMWEAGGNQGERVEDSDAIEMKGITEEGGDPSEIVRQFLWRSTAEDCTAALRVDAFAFACVRTSPSQERQGGCSQDTERGDGLESEKETAFPLVHRAFSTAVERVIFRNSSSPPSACSAIGEDDKNESDFLNFPALLLQEFAYRQAGMEKEANESLERQNLLRKFVNEGVRAYRQSGKSAEAAPRPICGGGEEESGGALANKRSPTSRWGRSPEAAMRLRKKMERVCCEPATCASVLLTGGNSYDCTSLGLNNYDATKRGSVPCPGGLASGCRGDLTVCCEPATCESALPSDGFPCASAGLNDFQRTLKGGVICPEGIADGCLNDLTVCCEPATCLSAAPLDGYVCVLAGLNNFDADLKAGKFCPGGTAAGCLNDLSVCCEPATCFSVAEGGGEFGCSDAGFVDFNEFIRSDVPCPGGAASGCLGDPKVYLPVLLRALLKGSRPCPLGLPSLCLDDPSVCCEAATCESALNYNNRDGYDCTGLGEYVSGVQGPIPCPSGTPDSCNPTWCCSLGVNCENCSDER</sequence>
<reference evidence="2" key="1">
    <citation type="submission" date="2014-11" db="EMBL/GenBank/DDBJ databases">
        <authorList>
            <person name="Otto D Thomas"/>
            <person name="Naeem Raeece"/>
        </authorList>
    </citation>
    <scope>NUCLEOTIDE SEQUENCE</scope>
</reference>
<feature type="region of interest" description="Disordered" evidence="1">
    <location>
        <begin position="393"/>
        <end position="434"/>
    </location>
</feature>
<proteinExistence type="predicted"/>
<feature type="region of interest" description="Disordered" evidence="1">
    <location>
        <begin position="805"/>
        <end position="835"/>
    </location>
</feature>
<protein>
    <submittedName>
        <fullName evidence="2">Uncharacterized protein</fullName>
    </submittedName>
</protein>
<organism evidence="2">
    <name type="scientific">Chromera velia CCMP2878</name>
    <dbReference type="NCBI Taxonomy" id="1169474"/>
    <lineage>
        <taxon>Eukaryota</taxon>
        <taxon>Sar</taxon>
        <taxon>Alveolata</taxon>
        <taxon>Colpodellida</taxon>
        <taxon>Chromeraceae</taxon>
        <taxon>Chromera</taxon>
    </lineage>
</organism>
<dbReference type="VEuPathDB" id="CryptoDB:Cvel_16728"/>
<feature type="compositionally biased region" description="Basic and acidic residues" evidence="1">
    <location>
        <begin position="337"/>
        <end position="353"/>
    </location>
</feature>
<evidence type="ECO:0000256" key="1">
    <source>
        <dbReference type="SAM" id="MobiDB-lite"/>
    </source>
</evidence>
<feature type="region of interest" description="Disordered" evidence="1">
    <location>
        <begin position="178"/>
        <end position="197"/>
    </location>
</feature>
<gene>
    <name evidence="2" type="ORF">Cvel_16728</name>
</gene>
<name>A0A0G4FFP6_9ALVE</name>
<feature type="region of interest" description="Disordered" evidence="1">
    <location>
        <begin position="93"/>
        <end position="114"/>
    </location>
</feature>
<evidence type="ECO:0000313" key="2">
    <source>
        <dbReference type="EMBL" id="CEM12004.1"/>
    </source>
</evidence>
<feature type="region of interest" description="Disordered" evidence="1">
    <location>
        <begin position="36"/>
        <end position="55"/>
    </location>
</feature>
<feature type="region of interest" description="Disordered" evidence="1">
    <location>
        <begin position="331"/>
        <end position="353"/>
    </location>
</feature>
<feature type="compositionally biased region" description="Basic and acidic residues" evidence="1">
    <location>
        <begin position="398"/>
        <end position="412"/>
    </location>
</feature>
<dbReference type="AlphaFoldDB" id="A0A0G4FFP6"/>
<accession>A0A0G4FFP6</accession>
<dbReference type="EMBL" id="CDMZ01000332">
    <property type="protein sequence ID" value="CEM12004.1"/>
    <property type="molecule type" value="Genomic_DNA"/>
</dbReference>